<evidence type="ECO:0000313" key="2">
    <source>
        <dbReference type="EMBL" id="KAJ0209710.1"/>
    </source>
</evidence>
<dbReference type="EMBL" id="NBSK02000004">
    <property type="protein sequence ID" value="KAJ0209710.1"/>
    <property type="molecule type" value="Genomic_DNA"/>
</dbReference>
<keyword evidence="1" id="KW-0472">Membrane</keyword>
<dbReference type="Gramene" id="rna-gnl|WGS:NBSK|LSAT_4X56340_mrna">
    <property type="protein sequence ID" value="cds-PLY65873.1"/>
    <property type="gene ID" value="gene-LSAT_4X56340"/>
</dbReference>
<evidence type="ECO:0000313" key="3">
    <source>
        <dbReference type="Proteomes" id="UP000235145"/>
    </source>
</evidence>
<sequence length="84" mass="9134">MRDNSDTNASSIRVSVSSLRDTAWLLILTIPFGISPTSLLGCPVLLSNSQALPTTRSFQYPPSMNQEILGMKSYTKVRCATIAV</sequence>
<protein>
    <submittedName>
        <fullName evidence="2">Uncharacterized protein</fullName>
    </submittedName>
</protein>
<feature type="transmembrane region" description="Helical" evidence="1">
    <location>
        <begin position="23"/>
        <end position="46"/>
    </location>
</feature>
<comment type="caution">
    <text evidence="2">The sequence shown here is derived from an EMBL/GenBank/DDBJ whole genome shotgun (WGS) entry which is preliminary data.</text>
</comment>
<evidence type="ECO:0000256" key="1">
    <source>
        <dbReference type="SAM" id="Phobius"/>
    </source>
</evidence>
<dbReference type="AlphaFoldDB" id="A0A9R1XCX7"/>
<dbReference type="Proteomes" id="UP000235145">
    <property type="component" value="Unassembled WGS sequence"/>
</dbReference>
<gene>
    <name evidence="2" type="ORF">LSAT_V11C400179120</name>
</gene>
<accession>A0A9R1XCX7</accession>
<reference evidence="2 3" key="1">
    <citation type="journal article" date="2017" name="Nat. Commun.">
        <title>Genome assembly with in vitro proximity ligation data and whole-genome triplication in lettuce.</title>
        <authorList>
            <person name="Reyes-Chin-Wo S."/>
            <person name="Wang Z."/>
            <person name="Yang X."/>
            <person name="Kozik A."/>
            <person name="Arikit S."/>
            <person name="Song C."/>
            <person name="Xia L."/>
            <person name="Froenicke L."/>
            <person name="Lavelle D.O."/>
            <person name="Truco M.J."/>
            <person name="Xia R."/>
            <person name="Zhu S."/>
            <person name="Xu C."/>
            <person name="Xu H."/>
            <person name="Xu X."/>
            <person name="Cox K."/>
            <person name="Korf I."/>
            <person name="Meyers B.C."/>
            <person name="Michelmore R.W."/>
        </authorList>
    </citation>
    <scope>NUCLEOTIDE SEQUENCE [LARGE SCALE GENOMIC DNA]</scope>
    <source>
        <strain evidence="3">cv. Salinas</strain>
        <tissue evidence="2">Seedlings</tissue>
    </source>
</reference>
<name>A0A9R1XCX7_LACSA</name>
<organism evidence="2 3">
    <name type="scientific">Lactuca sativa</name>
    <name type="common">Garden lettuce</name>
    <dbReference type="NCBI Taxonomy" id="4236"/>
    <lineage>
        <taxon>Eukaryota</taxon>
        <taxon>Viridiplantae</taxon>
        <taxon>Streptophyta</taxon>
        <taxon>Embryophyta</taxon>
        <taxon>Tracheophyta</taxon>
        <taxon>Spermatophyta</taxon>
        <taxon>Magnoliopsida</taxon>
        <taxon>eudicotyledons</taxon>
        <taxon>Gunneridae</taxon>
        <taxon>Pentapetalae</taxon>
        <taxon>asterids</taxon>
        <taxon>campanulids</taxon>
        <taxon>Asterales</taxon>
        <taxon>Asteraceae</taxon>
        <taxon>Cichorioideae</taxon>
        <taxon>Cichorieae</taxon>
        <taxon>Lactucinae</taxon>
        <taxon>Lactuca</taxon>
    </lineage>
</organism>
<keyword evidence="1" id="KW-1133">Transmembrane helix</keyword>
<keyword evidence="3" id="KW-1185">Reference proteome</keyword>
<keyword evidence="1" id="KW-0812">Transmembrane</keyword>
<proteinExistence type="predicted"/>